<evidence type="ECO:0000259" key="2">
    <source>
        <dbReference type="Pfam" id="PF03795"/>
    </source>
</evidence>
<name>A0ABQ5XIH0_9GAMM</name>
<proteinExistence type="inferred from homology"/>
<sequence length="122" mass="13551">MRFLSMVRINENSGLQPSPQLMADMGKLMEEMTREGKLINTAGLVPTAQGTRVRLSGGKLSVKDGPFTEAKEVIGGYALLEAASKEEAIELTKRFLRVHGDEWTVECEVRQLMTHEECVAQQ</sequence>
<dbReference type="Gene3D" id="3.30.70.1060">
    <property type="entry name" value="Dimeric alpha+beta barrel"/>
    <property type="match status" value="1"/>
</dbReference>
<accession>A0ABQ5XIH0</accession>
<reference evidence="4" key="1">
    <citation type="journal article" date="2019" name="Int. J. Syst. Evol. Microbiol.">
        <title>The Global Catalogue of Microorganisms (GCM) 10K type strain sequencing project: providing services to taxonomists for standard genome sequencing and annotation.</title>
        <authorList>
            <consortium name="The Broad Institute Genomics Platform"/>
            <consortium name="The Broad Institute Genome Sequencing Center for Infectious Disease"/>
            <person name="Wu L."/>
            <person name="Ma J."/>
        </authorList>
    </citation>
    <scope>NUCLEOTIDE SEQUENCE [LARGE SCALE GENOMIC DNA]</scope>
    <source>
        <strain evidence="4">NBRC 111980</strain>
    </source>
</reference>
<organism evidence="3 4">
    <name type="scientific">Dyella acidisoli</name>
    <dbReference type="NCBI Taxonomy" id="1867834"/>
    <lineage>
        <taxon>Bacteria</taxon>
        <taxon>Pseudomonadati</taxon>
        <taxon>Pseudomonadota</taxon>
        <taxon>Gammaproteobacteria</taxon>
        <taxon>Lysobacterales</taxon>
        <taxon>Rhodanobacteraceae</taxon>
        <taxon>Dyella</taxon>
    </lineage>
</organism>
<comment type="similarity">
    <text evidence="1">Belongs to the YciI family.</text>
</comment>
<protein>
    <submittedName>
        <fullName evidence="3">Transcriptional regulator</fullName>
    </submittedName>
</protein>
<dbReference type="PANTHER" id="PTHR35174">
    <property type="entry name" value="BLL7171 PROTEIN-RELATED"/>
    <property type="match status" value="1"/>
</dbReference>
<evidence type="ECO:0000256" key="1">
    <source>
        <dbReference type="ARBA" id="ARBA00007689"/>
    </source>
</evidence>
<dbReference type="SUPFAM" id="SSF54909">
    <property type="entry name" value="Dimeric alpha+beta barrel"/>
    <property type="match status" value="1"/>
</dbReference>
<comment type="caution">
    <text evidence="3">The sequence shown here is derived from an EMBL/GenBank/DDBJ whole genome shotgun (WGS) entry which is preliminary data.</text>
</comment>
<dbReference type="RefSeq" id="WP_284318917.1">
    <property type="nucleotide sequence ID" value="NZ_BSOB01000002.1"/>
</dbReference>
<dbReference type="Pfam" id="PF03795">
    <property type="entry name" value="YCII"/>
    <property type="match status" value="1"/>
</dbReference>
<evidence type="ECO:0000313" key="4">
    <source>
        <dbReference type="Proteomes" id="UP001156670"/>
    </source>
</evidence>
<dbReference type="InterPro" id="IPR005545">
    <property type="entry name" value="YCII"/>
</dbReference>
<keyword evidence="4" id="KW-1185">Reference proteome</keyword>
<dbReference type="EMBL" id="BSOB01000002">
    <property type="protein sequence ID" value="GLQ91137.1"/>
    <property type="molecule type" value="Genomic_DNA"/>
</dbReference>
<dbReference type="InterPro" id="IPR011008">
    <property type="entry name" value="Dimeric_a/b-barrel"/>
</dbReference>
<gene>
    <name evidence="3" type="ORF">GCM10007901_00870</name>
</gene>
<evidence type="ECO:0000313" key="3">
    <source>
        <dbReference type="EMBL" id="GLQ91137.1"/>
    </source>
</evidence>
<dbReference type="Proteomes" id="UP001156670">
    <property type="component" value="Unassembled WGS sequence"/>
</dbReference>
<dbReference type="PANTHER" id="PTHR35174:SF1">
    <property type="entry name" value="BLL0086 PROTEIN"/>
    <property type="match status" value="1"/>
</dbReference>
<feature type="domain" description="YCII-related" evidence="2">
    <location>
        <begin position="1"/>
        <end position="94"/>
    </location>
</feature>